<feature type="compositionally biased region" description="Low complexity" evidence="1">
    <location>
        <begin position="525"/>
        <end position="549"/>
    </location>
</feature>
<feature type="compositionally biased region" description="Polar residues" evidence="1">
    <location>
        <begin position="1"/>
        <end position="13"/>
    </location>
</feature>
<feature type="region of interest" description="Disordered" evidence="1">
    <location>
        <begin position="450"/>
        <end position="485"/>
    </location>
</feature>
<sequence>MSDQTRQLSSPFSASPGRLPSIARPDWPWSTRSYPRGTSTSSMHSQASSATGSSHLGTPWEASRSASSAASLSGTPLPWKSSATASGARPTPSAFGLVQTDSAPRQWSFTGLEWIVRDVQKLRYFVEGDGQNTTTAQSQIDEFEILRQSPIMGDKFKLEIACTPQSEETLNPPRQTLSLYLTSLMMDFAQGSDYEMAASMMVAIRYPDTRVGDRGLRADWVWQFWQHDWIFRQESEVWECPLPPLSELLQNPRIQEADSFVICVQIHSPAGPSIPEQPSVAYVPRDLLDGLEASLDNPNTGDVRFVCLEKLNPEVHSNPPRESPELDAESQRRPSSSTSSHSTFSSTTTARKRVIYAHSDILTRRSEYFATMLSSAFAEGAEPSGAERKVYTVVVEEADFETMYWLLKFCYTNWLLFKEQDDPRAAVEGVGAGWSAKWLTSRNGEWDWKTFHKSGPGDDTRSATSGESLGAGTAGVSRSTSGTSEVFQPPAISAIVSSTTSGVSMAKAPPAPSSSTRQPNRRPTSGSSTLPVPVGSSSGPSRSKPDPSGLSTSRYAAAPSKHYSITPRTSRSQQPSIISTLDPHPHPSPAPSPASALSMYQVAHRYAMPGLANLALEHMMTTITPQSSFAFLLATTTWEELHTLVQDYIIEKWEEVSASEEFEQCCQEIAAGEWGPNGGKTLTAVFRRLRSPSTTA</sequence>
<accession>A0A8H5LNJ6</accession>
<feature type="region of interest" description="Disordered" evidence="1">
    <location>
        <begin position="1"/>
        <end position="97"/>
    </location>
</feature>
<name>A0A8H5LNJ6_9AGAR</name>
<dbReference type="InterPro" id="IPR000210">
    <property type="entry name" value="BTB/POZ_dom"/>
</dbReference>
<dbReference type="AlphaFoldDB" id="A0A8H5LNJ6"/>
<dbReference type="EMBL" id="JAACJO010000001">
    <property type="protein sequence ID" value="KAF5364175.1"/>
    <property type="molecule type" value="Genomic_DNA"/>
</dbReference>
<feature type="compositionally biased region" description="Polar residues" evidence="1">
    <location>
        <begin position="476"/>
        <end position="485"/>
    </location>
</feature>
<dbReference type="SUPFAM" id="SSF54695">
    <property type="entry name" value="POZ domain"/>
    <property type="match status" value="1"/>
</dbReference>
<dbReference type="Pfam" id="PF00651">
    <property type="entry name" value="BTB"/>
    <property type="match status" value="1"/>
</dbReference>
<dbReference type="SMART" id="SM00225">
    <property type="entry name" value="BTB"/>
    <property type="match status" value="1"/>
</dbReference>
<comment type="caution">
    <text evidence="3">The sequence shown here is derived from an EMBL/GenBank/DDBJ whole genome shotgun (WGS) entry which is preliminary data.</text>
</comment>
<feature type="region of interest" description="Disordered" evidence="1">
    <location>
        <begin position="500"/>
        <end position="595"/>
    </location>
</feature>
<organism evidence="3 4">
    <name type="scientific">Leucocoprinus leucothites</name>
    <dbReference type="NCBI Taxonomy" id="201217"/>
    <lineage>
        <taxon>Eukaryota</taxon>
        <taxon>Fungi</taxon>
        <taxon>Dikarya</taxon>
        <taxon>Basidiomycota</taxon>
        <taxon>Agaricomycotina</taxon>
        <taxon>Agaricomycetes</taxon>
        <taxon>Agaricomycetidae</taxon>
        <taxon>Agaricales</taxon>
        <taxon>Agaricineae</taxon>
        <taxon>Agaricaceae</taxon>
        <taxon>Leucocoprinus</taxon>
    </lineage>
</organism>
<evidence type="ECO:0000259" key="2">
    <source>
        <dbReference type="PROSITE" id="PS50097"/>
    </source>
</evidence>
<dbReference type="CDD" id="cd18186">
    <property type="entry name" value="BTB_POZ_ZBTB_KLHL-like"/>
    <property type="match status" value="1"/>
</dbReference>
<dbReference type="InterPro" id="IPR011333">
    <property type="entry name" value="SKP1/BTB/POZ_sf"/>
</dbReference>
<dbReference type="PROSITE" id="PS50097">
    <property type="entry name" value="BTB"/>
    <property type="match status" value="1"/>
</dbReference>
<feature type="compositionally biased region" description="Low complexity" evidence="1">
    <location>
        <begin position="37"/>
        <end position="55"/>
    </location>
</feature>
<dbReference type="OrthoDB" id="288590at2759"/>
<dbReference type="Gene3D" id="3.30.710.10">
    <property type="entry name" value="Potassium Channel Kv1.1, Chain A"/>
    <property type="match status" value="1"/>
</dbReference>
<dbReference type="PANTHER" id="PTHR24413">
    <property type="entry name" value="SPECKLE-TYPE POZ PROTEIN"/>
    <property type="match status" value="1"/>
</dbReference>
<protein>
    <recommendedName>
        <fullName evidence="2">BTB domain-containing protein</fullName>
    </recommendedName>
</protein>
<evidence type="ECO:0000256" key="1">
    <source>
        <dbReference type="SAM" id="MobiDB-lite"/>
    </source>
</evidence>
<keyword evidence="4" id="KW-1185">Reference proteome</keyword>
<gene>
    <name evidence="3" type="ORF">D9756_000336</name>
</gene>
<feature type="compositionally biased region" description="Low complexity" evidence="1">
    <location>
        <begin position="62"/>
        <end position="73"/>
    </location>
</feature>
<proteinExistence type="predicted"/>
<evidence type="ECO:0000313" key="3">
    <source>
        <dbReference type="EMBL" id="KAF5364175.1"/>
    </source>
</evidence>
<feature type="domain" description="BTB" evidence="2">
    <location>
        <begin position="344"/>
        <end position="419"/>
    </location>
</feature>
<dbReference type="Proteomes" id="UP000559027">
    <property type="component" value="Unassembled WGS sequence"/>
</dbReference>
<feature type="region of interest" description="Disordered" evidence="1">
    <location>
        <begin position="314"/>
        <end position="346"/>
    </location>
</feature>
<feature type="compositionally biased region" description="Basic and acidic residues" evidence="1">
    <location>
        <begin position="450"/>
        <end position="461"/>
    </location>
</feature>
<evidence type="ECO:0000313" key="4">
    <source>
        <dbReference type="Proteomes" id="UP000559027"/>
    </source>
</evidence>
<feature type="compositionally biased region" description="Polar residues" evidence="1">
    <location>
        <begin position="566"/>
        <end position="579"/>
    </location>
</feature>
<reference evidence="3 4" key="1">
    <citation type="journal article" date="2020" name="ISME J.">
        <title>Uncovering the hidden diversity of litter-decomposition mechanisms in mushroom-forming fungi.</title>
        <authorList>
            <person name="Floudas D."/>
            <person name="Bentzer J."/>
            <person name="Ahren D."/>
            <person name="Johansson T."/>
            <person name="Persson P."/>
            <person name="Tunlid A."/>
        </authorList>
    </citation>
    <scope>NUCLEOTIDE SEQUENCE [LARGE SCALE GENOMIC DNA]</scope>
    <source>
        <strain evidence="3 4">CBS 146.42</strain>
    </source>
</reference>
<feature type="compositionally biased region" description="Low complexity" evidence="1">
    <location>
        <begin position="335"/>
        <end position="346"/>
    </location>
</feature>